<gene>
    <name evidence="3" type="ORF">QBC35DRAFT_538378</name>
</gene>
<proteinExistence type="predicted"/>
<dbReference type="AlphaFoldDB" id="A0AAN6WPK8"/>
<feature type="domain" description="Aminoglycoside phosphotransferase" evidence="2">
    <location>
        <begin position="93"/>
        <end position="258"/>
    </location>
</feature>
<evidence type="ECO:0000313" key="3">
    <source>
        <dbReference type="EMBL" id="KAK4185146.1"/>
    </source>
</evidence>
<feature type="compositionally biased region" description="Acidic residues" evidence="1">
    <location>
        <begin position="392"/>
        <end position="412"/>
    </location>
</feature>
<sequence length="412" mass="46180">MLRQRSPPTPVLTIGSDDSDELPELQLNLENLVKRASHHFNAKCLGATKLTCGTYHEIYVLEFSDDPNLPASLLQSGSCCIARFVRNDAEPHFAEKEISAIATLKYLTASTSIPVPEVYYHDLDDSDNNDVGAPFVLMERMPGRHLYNFWDTLSLDHKKAVLTQIASVILQFASLRFDAIGCLTEGGTIGPLYHPFAEEIDWFFVQQADCAPYLVPPFAMIHANFNAQNMMFVESADGSEPPKLTGIIDFENAYSGPLYNLYEYPIFIQDVDWSQNLYAENAILRTHFVRSIYDQLLDPLAQATLIACTNEKSHALNGFKMAFMSVESPDDGTRVYLAEDYLDDLRDGTGLAYTGRMDYIPELYTLEGELLPNDAIEQAPEKSESVLRSDEAPADEDEEKGTEEELDGEVRK</sequence>
<feature type="region of interest" description="Disordered" evidence="1">
    <location>
        <begin position="374"/>
        <end position="412"/>
    </location>
</feature>
<dbReference type="SUPFAM" id="SSF56112">
    <property type="entry name" value="Protein kinase-like (PK-like)"/>
    <property type="match status" value="1"/>
</dbReference>
<evidence type="ECO:0000256" key="1">
    <source>
        <dbReference type="SAM" id="MobiDB-lite"/>
    </source>
</evidence>
<organism evidence="3 4">
    <name type="scientific">Podospora australis</name>
    <dbReference type="NCBI Taxonomy" id="1536484"/>
    <lineage>
        <taxon>Eukaryota</taxon>
        <taxon>Fungi</taxon>
        <taxon>Dikarya</taxon>
        <taxon>Ascomycota</taxon>
        <taxon>Pezizomycotina</taxon>
        <taxon>Sordariomycetes</taxon>
        <taxon>Sordariomycetidae</taxon>
        <taxon>Sordariales</taxon>
        <taxon>Podosporaceae</taxon>
        <taxon>Podospora</taxon>
    </lineage>
</organism>
<dbReference type="InterPro" id="IPR002575">
    <property type="entry name" value="Aminoglycoside_PTrfase"/>
</dbReference>
<keyword evidence="4" id="KW-1185">Reference proteome</keyword>
<dbReference type="Proteomes" id="UP001302126">
    <property type="component" value="Unassembled WGS sequence"/>
</dbReference>
<comment type="caution">
    <text evidence="3">The sequence shown here is derived from an EMBL/GenBank/DDBJ whole genome shotgun (WGS) entry which is preliminary data.</text>
</comment>
<dbReference type="InterPro" id="IPR011009">
    <property type="entry name" value="Kinase-like_dom_sf"/>
</dbReference>
<protein>
    <recommendedName>
        <fullName evidence="2">Aminoglycoside phosphotransferase domain-containing protein</fullName>
    </recommendedName>
</protein>
<feature type="compositionally biased region" description="Basic and acidic residues" evidence="1">
    <location>
        <begin position="379"/>
        <end position="391"/>
    </location>
</feature>
<evidence type="ECO:0000313" key="4">
    <source>
        <dbReference type="Proteomes" id="UP001302126"/>
    </source>
</evidence>
<dbReference type="PANTHER" id="PTHR21310">
    <property type="entry name" value="AMINOGLYCOSIDE PHOSPHOTRANSFERASE-RELATED-RELATED"/>
    <property type="match status" value="1"/>
</dbReference>
<name>A0AAN6WPK8_9PEZI</name>
<dbReference type="EMBL" id="MU864460">
    <property type="protein sequence ID" value="KAK4185146.1"/>
    <property type="molecule type" value="Genomic_DNA"/>
</dbReference>
<accession>A0AAN6WPK8</accession>
<reference evidence="3" key="2">
    <citation type="submission" date="2023-05" db="EMBL/GenBank/DDBJ databases">
        <authorList>
            <consortium name="Lawrence Berkeley National Laboratory"/>
            <person name="Steindorff A."/>
            <person name="Hensen N."/>
            <person name="Bonometti L."/>
            <person name="Westerberg I."/>
            <person name="Brannstrom I.O."/>
            <person name="Guillou S."/>
            <person name="Cros-Aarteil S."/>
            <person name="Calhoun S."/>
            <person name="Haridas S."/>
            <person name="Kuo A."/>
            <person name="Mondo S."/>
            <person name="Pangilinan J."/>
            <person name="Riley R."/>
            <person name="Labutti K."/>
            <person name="Andreopoulos B."/>
            <person name="Lipzen A."/>
            <person name="Chen C."/>
            <person name="Yanf M."/>
            <person name="Daum C."/>
            <person name="Ng V."/>
            <person name="Clum A."/>
            <person name="Ohm R."/>
            <person name="Martin F."/>
            <person name="Silar P."/>
            <person name="Natvig D."/>
            <person name="Lalanne C."/>
            <person name="Gautier V."/>
            <person name="Ament-Velasquez S.L."/>
            <person name="Kruys A."/>
            <person name="Hutchinson M.I."/>
            <person name="Powell A.J."/>
            <person name="Barry K."/>
            <person name="Miller A.N."/>
            <person name="Grigoriev I.V."/>
            <person name="Debuchy R."/>
            <person name="Gladieux P."/>
            <person name="Thoren M.H."/>
            <person name="Johannesson H."/>
        </authorList>
    </citation>
    <scope>NUCLEOTIDE SEQUENCE</scope>
    <source>
        <strain evidence="3">PSN309</strain>
    </source>
</reference>
<dbReference type="PANTHER" id="PTHR21310:SF56">
    <property type="entry name" value="AMINOGLYCOSIDE PHOSPHOTRANSFERASE DOMAIN-CONTAINING PROTEIN"/>
    <property type="match status" value="1"/>
</dbReference>
<evidence type="ECO:0000259" key="2">
    <source>
        <dbReference type="Pfam" id="PF01636"/>
    </source>
</evidence>
<dbReference type="InterPro" id="IPR051678">
    <property type="entry name" value="AGP_Transferase"/>
</dbReference>
<reference evidence="3" key="1">
    <citation type="journal article" date="2023" name="Mol. Phylogenet. Evol.">
        <title>Genome-scale phylogeny and comparative genomics of the fungal order Sordariales.</title>
        <authorList>
            <person name="Hensen N."/>
            <person name="Bonometti L."/>
            <person name="Westerberg I."/>
            <person name="Brannstrom I.O."/>
            <person name="Guillou S."/>
            <person name="Cros-Aarteil S."/>
            <person name="Calhoun S."/>
            <person name="Haridas S."/>
            <person name="Kuo A."/>
            <person name="Mondo S."/>
            <person name="Pangilinan J."/>
            <person name="Riley R."/>
            <person name="LaButti K."/>
            <person name="Andreopoulos B."/>
            <person name="Lipzen A."/>
            <person name="Chen C."/>
            <person name="Yan M."/>
            <person name="Daum C."/>
            <person name="Ng V."/>
            <person name="Clum A."/>
            <person name="Steindorff A."/>
            <person name="Ohm R.A."/>
            <person name="Martin F."/>
            <person name="Silar P."/>
            <person name="Natvig D.O."/>
            <person name="Lalanne C."/>
            <person name="Gautier V."/>
            <person name="Ament-Velasquez S.L."/>
            <person name="Kruys A."/>
            <person name="Hutchinson M.I."/>
            <person name="Powell A.J."/>
            <person name="Barry K."/>
            <person name="Miller A.N."/>
            <person name="Grigoriev I.V."/>
            <person name="Debuchy R."/>
            <person name="Gladieux P."/>
            <person name="Hiltunen Thoren M."/>
            <person name="Johannesson H."/>
        </authorList>
    </citation>
    <scope>NUCLEOTIDE SEQUENCE</scope>
    <source>
        <strain evidence="3">PSN309</strain>
    </source>
</reference>
<dbReference type="Pfam" id="PF01636">
    <property type="entry name" value="APH"/>
    <property type="match status" value="1"/>
</dbReference>